<keyword evidence="1" id="KW-0472">Membrane</keyword>
<reference evidence="3" key="1">
    <citation type="submission" date="2017-11" db="EMBL/GenBank/DDBJ databases">
        <authorList>
            <person name="Seth-Smith MB H."/>
        </authorList>
    </citation>
    <scope>NUCLEOTIDE SEQUENCE [LARGE SCALE GENOMIC DNA]</scope>
</reference>
<dbReference type="OrthoDB" id="17303at2"/>
<organism evidence="2 3">
    <name type="scientific">Chlamydia poikilotherma</name>
    <dbReference type="NCBI Taxonomy" id="1967783"/>
    <lineage>
        <taxon>Bacteria</taxon>
        <taxon>Pseudomonadati</taxon>
        <taxon>Chlamydiota</taxon>
        <taxon>Chlamydiia</taxon>
        <taxon>Chlamydiales</taxon>
        <taxon>Chlamydiaceae</taxon>
        <taxon>Chlamydia/Chlamydophila group</taxon>
        <taxon>Chlamydia</taxon>
    </lineage>
</organism>
<dbReference type="Proteomes" id="UP000258476">
    <property type="component" value="Chromosome"/>
</dbReference>
<dbReference type="NCBIfam" id="NF042907">
    <property type="entry name" value="CPn0927_CPn0928"/>
    <property type="match status" value="1"/>
</dbReference>
<evidence type="ECO:0000313" key="2">
    <source>
        <dbReference type="EMBL" id="SYX08671.1"/>
    </source>
</evidence>
<feature type="transmembrane region" description="Helical" evidence="1">
    <location>
        <begin position="43"/>
        <end position="73"/>
    </location>
</feature>
<sequence length="384" mass="42717">MFSVAQSSVIGSPLFTMNPKPEIFMFSSEAARKAYERRARCPFLYSLIDVICEVVKLIVRIILFIPIGLFWVLGKICQNVLLPAAGGAFSGQLCFVKRLLQEAFHIRVSSWVDSGYASSVESIPIQNDDLFIDALRIEFPNARKDRWMLISLGNSECFENRAILRQCDDWILNIAKQSQANVLVFNYPGVMHSTGPISRESLGKSYRACVRYLRDHPKGPKAKQIIAYGYSLGTLIQALGLSKETTDGSDGINWFVIKDRGPKSVSAVAFQWVGKLGQWATKLLGWEIDSAKFSESLVCPELFIHGMDCQSQLIGDGLFNRNNCFAAPFLDSNSPNLPGKKISVGEYLLLHQGVLQEATVQKIVEHITNHFDPGDPNETSDSGE</sequence>
<dbReference type="InterPro" id="IPR008536">
    <property type="entry name" value="DUF818"/>
</dbReference>
<accession>A0A3B0PRN2</accession>
<dbReference type="InterPro" id="IPR050037">
    <property type="entry name" value="CPn0927-like928-like"/>
</dbReference>
<gene>
    <name evidence="2" type="ORF">C834K_0193</name>
</gene>
<dbReference type="SUPFAM" id="SSF53474">
    <property type="entry name" value="alpha/beta-Hydrolases"/>
    <property type="match status" value="1"/>
</dbReference>
<dbReference type="AlphaFoldDB" id="A0A3B0PRN2"/>
<keyword evidence="3" id="KW-1185">Reference proteome</keyword>
<protein>
    <submittedName>
        <fullName evidence="2">Chlamydia CHLPS protein (DUF818)</fullName>
    </submittedName>
</protein>
<dbReference type="InterPro" id="IPR029058">
    <property type="entry name" value="AB_hydrolase_fold"/>
</dbReference>
<dbReference type="KEGG" id="chla:C834K_0193"/>
<evidence type="ECO:0000313" key="3">
    <source>
        <dbReference type="Proteomes" id="UP000258476"/>
    </source>
</evidence>
<evidence type="ECO:0000256" key="1">
    <source>
        <dbReference type="SAM" id="Phobius"/>
    </source>
</evidence>
<name>A0A3B0PRN2_9CHLA</name>
<keyword evidence="1" id="KW-1133">Transmembrane helix</keyword>
<dbReference type="EMBL" id="LS992154">
    <property type="protein sequence ID" value="SYX08671.1"/>
    <property type="molecule type" value="Genomic_DNA"/>
</dbReference>
<dbReference type="Gene3D" id="3.40.50.1820">
    <property type="entry name" value="alpha/beta hydrolase"/>
    <property type="match status" value="1"/>
</dbReference>
<keyword evidence="1" id="KW-0812">Transmembrane</keyword>
<proteinExistence type="predicted"/>
<dbReference type="Pfam" id="PF05677">
    <property type="entry name" value="DUF818"/>
    <property type="match status" value="1"/>
</dbReference>